<dbReference type="PROSITE" id="PS50004">
    <property type="entry name" value="C2"/>
    <property type="match status" value="3"/>
</dbReference>
<comment type="subcellular location">
    <subcellularLocation>
        <location evidence="1">Membrane</location>
        <topology evidence="1">Multi-pass membrane protein</topology>
    </subcellularLocation>
</comment>
<evidence type="ECO:0000256" key="7">
    <source>
        <dbReference type="SAM" id="MobiDB-lite"/>
    </source>
</evidence>
<feature type="transmembrane region" description="Helical" evidence="8">
    <location>
        <begin position="844"/>
        <end position="873"/>
    </location>
</feature>
<keyword evidence="11" id="KW-1185">Reference proteome</keyword>
<keyword evidence="3 8" id="KW-0812">Transmembrane</keyword>
<dbReference type="InterPro" id="IPR047259">
    <property type="entry name" value="QUIRKY-like"/>
</dbReference>
<reference evidence="10 11" key="1">
    <citation type="submission" date="2019-12" db="EMBL/GenBank/DDBJ databases">
        <authorList>
            <person name="Scholz U."/>
            <person name="Mascher M."/>
            <person name="Fiebig A."/>
        </authorList>
    </citation>
    <scope>NUCLEOTIDE SEQUENCE</scope>
</reference>
<dbReference type="PANTHER" id="PTHR31425:SF32">
    <property type="entry name" value="MULTIPLE C2 DOMAIN AND TRANSMEMBRANE REGION PROTEIN 9"/>
    <property type="match status" value="1"/>
</dbReference>
<keyword evidence="6 8" id="KW-0472">Membrane</keyword>
<feature type="transmembrane region" description="Helical" evidence="8">
    <location>
        <begin position="731"/>
        <end position="756"/>
    </location>
</feature>
<evidence type="ECO:0000256" key="2">
    <source>
        <dbReference type="ARBA" id="ARBA00007923"/>
    </source>
</evidence>
<dbReference type="SMART" id="SM00239">
    <property type="entry name" value="C2"/>
    <property type="match status" value="2"/>
</dbReference>
<feature type="region of interest" description="Disordered" evidence="7">
    <location>
        <begin position="89"/>
        <end position="162"/>
    </location>
</feature>
<feature type="transmembrane region" description="Helical" evidence="8">
    <location>
        <begin position="701"/>
        <end position="719"/>
    </location>
</feature>
<proteinExistence type="inferred from homology"/>
<comment type="similarity">
    <text evidence="2">Belongs to the MCTP family.</text>
</comment>
<dbReference type="EMBL" id="LR743589">
    <property type="protein sequence ID" value="CAA2615662.1"/>
    <property type="molecule type" value="Genomic_DNA"/>
</dbReference>
<dbReference type="CDD" id="cd08379">
    <property type="entry name" value="C2D_MCTP_PRT_plant"/>
    <property type="match status" value="1"/>
</dbReference>
<evidence type="ECO:0000256" key="8">
    <source>
        <dbReference type="SAM" id="Phobius"/>
    </source>
</evidence>
<evidence type="ECO:0000256" key="4">
    <source>
        <dbReference type="ARBA" id="ARBA00022737"/>
    </source>
</evidence>
<evidence type="ECO:0000313" key="11">
    <source>
        <dbReference type="Proteomes" id="UP001189122"/>
    </source>
</evidence>
<evidence type="ECO:0000256" key="5">
    <source>
        <dbReference type="ARBA" id="ARBA00022989"/>
    </source>
</evidence>
<evidence type="ECO:0000313" key="10">
    <source>
        <dbReference type="EMBL" id="CAA2615662.1"/>
    </source>
</evidence>
<evidence type="ECO:0000256" key="1">
    <source>
        <dbReference type="ARBA" id="ARBA00004141"/>
    </source>
</evidence>
<feature type="compositionally biased region" description="Basic residues" evidence="7">
    <location>
        <begin position="134"/>
        <end position="148"/>
    </location>
</feature>
<keyword evidence="4" id="KW-0677">Repeat</keyword>
<evidence type="ECO:0000259" key="9">
    <source>
        <dbReference type="PROSITE" id="PS50004"/>
    </source>
</evidence>
<dbReference type="EMBL" id="CACRZD030000002">
    <property type="protein sequence ID" value="CAA6655374.1"/>
    <property type="molecule type" value="Genomic_DNA"/>
</dbReference>
<feature type="compositionally biased region" description="Basic and acidic residues" evidence="7">
    <location>
        <begin position="776"/>
        <end position="785"/>
    </location>
</feature>
<feature type="domain" description="C2" evidence="9">
    <location>
        <begin position="1"/>
        <end position="103"/>
    </location>
</feature>
<evidence type="ECO:0000256" key="6">
    <source>
        <dbReference type="ARBA" id="ARBA00023136"/>
    </source>
</evidence>
<dbReference type="Proteomes" id="UP001189122">
    <property type="component" value="Unassembled WGS sequence"/>
</dbReference>
<dbReference type="AlphaFoldDB" id="A0A7I8IDA4"/>
<feature type="compositionally biased region" description="Basic residues" evidence="7">
    <location>
        <begin position="786"/>
        <end position="803"/>
    </location>
</feature>
<dbReference type="PANTHER" id="PTHR31425">
    <property type="entry name" value="PHOSPHORIBOSYLANTHRANILATE TRANSFERASE ISOFORM 1"/>
    <property type="match status" value="1"/>
</dbReference>
<organism evidence="10">
    <name type="scientific">Spirodela intermedia</name>
    <name type="common">Intermediate duckweed</name>
    <dbReference type="NCBI Taxonomy" id="51605"/>
    <lineage>
        <taxon>Eukaryota</taxon>
        <taxon>Viridiplantae</taxon>
        <taxon>Streptophyta</taxon>
        <taxon>Embryophyta</taxon>
        <taxon>Tracheophyta</taxon>
        <taxon>Spermatophyta</taxon>
        <taxon>Magnoliopsida</taxon>
        <taxon>Liliopsida</taxon>
        <taxon>Araceae</taxon>
        <taxon>Lemnoideae</taxon>
        <taxon>Spirodela</taxon>
    </lineage>
</organism>
<sequence>MAKEGQGSSSSFVELQFAGQKLRTSTKEKDLNPVWDERFYFNSFLGKVRLAGTSFVPYSDAVLLQCPLEKRGIFSRVRGELGLKVYVTDDPSIQPSNPLPTIDPFANPPPSPIFRAQAPPASPHAGVSAEKKGTRSRHSFHHLPKGKRSPPAAKSTANEMRAEPSATARVFAAVPSSSSAAAVKQGFKATAKTYAGVGGQTFKPPMGNTKKRTGGGYDLVEQMRYLFVRVVKGRDLAAMELAGTVDPYVEVRLGNYRGRTRTFEKNQNPEWNQVFAFAGDKLQASELEVVVKDKSLLRDDHLGMVRIDLNGVPDRVPLTAPSPRSGTGWRTRRGEAHERAHAGRLARLAGGRDLPRCRALRRDGDLGGERRQFSVAGQGLPRASALVRPGQDHRSPGHRAAGDESKPAEVRVSAQVGRQIHNTKLVQTRNMAAIWGDEFMFVVAEPFEEHLVLTLQEKVGGSKNEDRGTLPKPGLIDVDQLKKNKFATRLHIIAHLDGGYHVFDEPIQFSSDLRPTARQLWKGRSGCWRSNHEGKGSCDAYCVAKYGNKWVRTRTVPNSLQPMFNEQYTWEVYEPATVLTVAVFDNSQVQVDEKGSAARDTPMGKVRIRLSTLEAGRVYTSLYPLLALRNSGVKKMGELQLAVRFSSMSTMNLISMLRSRAVEVVVARLGRMEPPLRKEVIEYVSEVSSDAWSMRKGRANFFRFMALFSGAVAMWNWFGEVCRWKNPSTTVLVHVLFFVLLGFPELILPTAFLYMFTTGLWNYFHRPTQAPRMDMKLSRADDQPRRSGRGARHLPQQPRRRPHPPPVRSPEARCCPSGDDSRRYRHQGERLQTLLSWRDPRATFIFWVFCLVAALFLYVVPFKVVCCVFGFYVMRHPKFRTKLPMETANFFRRLPARIDSLL</sequence>
<dbReference type="Gene3D" id="2.60.40.150">
    <property type="entry name" value="C2 domain"/>
    <property type="match status" value="3"/>
</dbReference>
<feature type="domain" description="C2" evidence="9">
    <location>
        <begin position="503"/>
        <end position="623"/>
    </location>
</feature>
<feature type="region of interest" description="Disordered" evidence="7">
    <location>
        <begin position="382"/>
        <end position="408"/>
    </location>
</feature>
<feature type="region of interest" description="Disordered" evidence="7">
    <location>
        <begin position="776"/>
        <end position="822"/>
    </location>
</feature>
<dbReference type="InterPro" id="IPR035892">
    <property type="entry name" value="C2_domain_sf"/>
</dbReference>
<accession>A0A7I8IDA4</accession>
<protein>
    <recommendedName>
        <fullName evidence="9">C2 domain-containing protein</fullName>
    </recommendedName>
</protein>
<feature type="region of interest" description="Disordered" evidence="7">
    <location>
        <begin position="316"/>
        <end position="338"/>
    </location>
</feature>
<dbReference type="Pfam" id="PF08372">
    <property type="entry name" value="PRT_C"/>
    <property type="match status" value="1"/>
</dbReference>
<gene>
    <name evidence="10" type="ORF">SI7747_02001914</name>
</gene>
<dbReference type="GO" id="GO:0016020">
    <property type="term" value="C:membrane"/>
    <property type="evidence" value="ECO:0007669"/>
    <property type="project" value="UniProtKB-SubCell"/>
</dbReference>
<name>A0A7I8IDA4_SPIIN</name>
<keyword evidence="5 8" id="KW-1133">Transmembrane helix</keyword>
<evidence type="ECO:0000256" key="3">
    <source>
        <dbReference type="ARBA" id="ARBA00022692"/>
    </source>
</evidence>
<dbReference type="InterPro" id="IPR047255">
    <property type="entry name" value="C2D_MCTP_PRT_plant"/>
</dbReference>
<dbReference type="InterPro" id="IPR000008">
    <property type="entry name" value="C2_dom"/>
</dbReference>
<dbReference type="Pfam" id="PF00168">
    <property type="entry name" value="C2"/>
    <property type="match status" value="4"/>
</dbReference>
<feature type="compositionally biased region" description="Basic and acidic residues" evidence="7">
    <location>
        <begin position="390"/>
        <end position="408"/>
    </location>
</feature>
<dbReference type="SUPFAM" id="SSF49562">
    <property type="entry name" value="C2 domain (Calcium/lipid-binding domain, CaLB)"/>
    <property type="match status" value="4"/>
</dbReference>
<feature type="domain" description="C2" evidence="9">
    <location>
        <begin position="207"/>
        <end position="322"/>
    </location>
</feature>
<dbReference type="InterPro" id="IPR013583">
    <property type="entry name" value="MCTP_C"/>
</dbReference>